<comment type="caution">
    <text evidence="5">The sequence shown here is derived from an EMBL/GenBank/DDBJ whole genome shotgun (WGS) entry which is preliminary data.</text>
</comment>
<dbReference type="Gene3D" id="1.10.443.10">
    <property type="entry name" value="Intergrase catalytic core"/>
    <property type="match status" value="1"/>
</dbReference>
<protein>
    <submittedName>
        <fullName evidence="5">Site-specific integrase</fullName>
    </submittedName>
</protein>
<dbReference type="InterPro" id="IPR050090">
    <property type="entry name" value="Tyrosine_recombinase_XerCD"/>
</dbReference>
<dbReference type="PANTHER" id="PTHR30349">
    <property type="entry name" value="PHAGE INTEGRASE-RELATED"/>
    <property type="match status" value="1"/>
</dbReference>
<dbReference type="PROSITE" id="PS51898">
    <property type="entry name" value="TYR_RECOMBINASE"/>
    <property type="match status" value="1"/>
</dbReference>
<dbReference type="OrthoDB" id="2759316at2"/>
<name>A0A372LM50_9BACI</name>
<proteinExistence type="inferred from homology"/>
<evidence type="ECO:0000313" key="5">
    <source>
        <dbReference type="EMBL" id="RFU67474.1"/>
    </source>
</evidence>
<dbReference type="SUPFAM" id="SSF56349">
    <property type="entry name" value="DNA breaking-rejoining enzymes"/>
    <property type="match status" value="1"/>
</dbReference>
<evidence type="ECO:0000256" key="1">
    <source>
        <dbReference type="ARBA" id="ARBA00008857"/>
    </source>
</evidence>
<gene>
    <name evidence="5" type="ORF">D0469_14550</name>
</gene>
<dbReference type="AlphaFoldDB" id="A0A372LM50"/>
<dbReference type="InterPro" id="IPR002104">
    <property type="entry name" value="Integrase_catalytic"/>
</dbReference>
<keyword evidence="6" id="KW-1185">Reference proteome</keyword>
<dbReference type="GO" id="GO:0006310">
    <property type="term" value="P:DNA recombination"/>
    <property type="evidence" value="ECO:0007669"/>
    <property type="project" value="UniProtKB-KW"/>
</dbReference>
<organism evidence="5 6">
    <name type="scientific">Peribacillus saganii</name>
    <dbReference type="NCBI Taxonomy" id="2303992"/>
    <lineage>
        <taxon>Bacteria</taxon>
        <taxon>Bacillati</taxon>
        <taxon>Bacillota</taxon>
        <taxon>Bacilli</taxon>
        <taxon>Bacillales</taxon>
        <taxon>Bacillaceae</taxon>
        <taxon>Peribacillus</taxon>
    </lineage>
</organism>
<evidence type="ECO:0000256" key="2">
    <source>
        <dbReference type="ARBA" id="ARBA00023125"/>
    </source>
</evidence>
<evidence type="ECO:0000256" key="3">
    <source>
        <dbReference type="ARBA" id="ARBA00023172"/>
    </source>
</evidence>
<evidence type="ECO:0000259" key="4">
    <source>
        <dbReference type="PROSITE" id="PS51898"/>
    </source>
</evidence>
<sequence>MKDDEVFSNISDLWSESDKERFGKERKSSSQYGIYEKHSSYFGINVKNLEMININYADTRKMMDMLASKYPLSKEENHINYGSTQINPWIMNNLIREEFQLRSIIVYFESKMHLDPTTYLFIFNVFKKLIKITMKIANKNEKEITENDLINETVIERISSELGSENEELYINQYLMKIAPFKNLKVRYFEASKAEDFNHPLVQFCARELRLKGTKDESVYANLIQQVRGLFRWLTQNIESYKHKNINNIIVNEIKAEHVNDYRSFLLRMVNEGEMSERSAKKWIDCIYTFFSILYQKKRISKDIASDITKIKIDDYKYRPIPKESEVREFLDVIFLYSDEPEKELLAFLLMLFMGFRGIEVANLKWDDINLGTKTVVINESKRNSSILPIPDLIYNHLLKINNKESGYVFEKNPKSFKRKLYRNYKIYTLIAGWDYDGGLHLLRHTFITNVTKYSSLPLIKELARHKSGHMPSRYIHLERQYVKDELAKLDLIEGDLK</sequence>
<dbReference type="Pfam" id="PF00589">
    <property type="entry name" value="Phage_integrase"/>
    <property type="match status" value="1"/>
</dbReference>
<dbReference type="CDD" id="cd00397">
    <property type="entry name" value="DNA_BRE_C"/>
    <property type="match status" value="1"/>
</dbReference>
<dbReference type="Proteomes" id="UP000264541">
    <property type="component" value="Unassembled WGS sequence"/>
</dbReference>
<reference evidence="5 6" key="1">
    <citation type="submission" date="2018-08" db="EMBL/GenBank/DDBJ databases">
        <title>Bacillus chawlae sp. nov., Bacillus glennii sp. nov., and Bacillus saganii sp. nov. Isolated from the Vehicle Assembly Building at Kennedy Space Center where the Viking Spacecraft were Assembled.</title>
        <authorList>
            <person name="Seuylemezian A."/>
            <person name="Vaishampayan P."/>
        </authorList>
    </citation>
    <scope>NUCLEOTIDE SEQUENCE [LARGE SCALE GENOMIC DNA]</scope>
    <source>
        <strain evidence="5 6">V47-23a</strain>
    </source>
</reference>
<dbReference type="InterPro" id="IPR010998">
    <property type="entry name" value="Integrase_recombinase_N"/>
</dbReference>
<keyword evidence="2" id="KW-0238">DNA-binding</keyword>
<dbReference type="PANTHER" id="PTHR30349:SF41">
    <property type="entry name" value="INTEGRASE_RECOMBINASE PROTEIN MJ0367-RELATED"/>
    <property type="match status" value="1"/>
</dbReference>
<dbReference type="InterPro" id="IPR011010">
    <property type="entry name" value="DNA_brk_join_enz"/>
</dbReference>
<dbReference type="EMBL" id="QVTE01000043">
    <property type="protein sequence ID" value="RFU67474.1"/>
    <property type="molecule type" value="Genomic_DNA"/>
</dbReference>
<keyword evidence="3" id="KW-0233">DNA recombination</keyword>
<comment type="similarity">
    <text evidence="1">Belongs to the 'phage' integrase family.</text>
</comment>
<evidence type="ECO:0000313" key="6">
    <source>
        <dbReference type="Proteomes" id="UP000264541"/>
    </source>
</evidence>
<dbReference type="Gene3D" id="1.10.150.130">
    <property type="match status" value="1"/>
</dbReference>
<accession>A0A372LM50</accession>
<feature type="domain" description="Tyr recombinase" evidence="4">
    <location>
        <begin position="316"/>
        <end position="492"/>
    </location>
</feature>
<dbReference type="InterPro" id="IPR013762">
    <property type="entry name" value="Integrase-like_cat_sf"/>
</dbReference>
<dbReference type="GO" id="GO:0015074">
    <property type="term" value="P:DNA integration"/>
    <property type="evidence" value="ECO:0007669"/>
    <property type="project" value="InterPro"/>
</dbReference>
<dbReference type="RefSeq" id="WP_117327469.1">
    <property type="nucleotide sequence ID" value="NZ_QVTE01000043.1"/>
</dbReference>
<dbReference type="GO" id="GO:0003677">
    <property type="term" value="F:DNA binding"/>
    <property type="evidence" value="ECO:0007669"/>
    <property type="project" value="UniProtKB-KW"/>
</dbReference>